<dbReference type="GO" id="GO:0001671">
    <property type="term" value="F:ATPase activator activity"/>
    <property type="evidence" value="ECO:0007669"/>
    <property type="project" value="InterPro"/>
</dbReference>
<dbReference type="NCBIfam" id="TIGR00714">
    <property type="entry name" value="hscB"/>
    <property type="match status" value="1"/>
</dbReference>
<reference evidence="6" key="2">
    <citation type="submission" date="2020-09" db="EMBL/GenBank/DDBJ databases">
        <authorList>
            <person name="Sun Q."/>
            <person name="Zhou Y."/>
        </authorList>
    </citation>
    <scope>NUCLEOTIDE SEQUENCE</scope>
    <source>
        <strain evidence="6">CGMCC 1.15254</strain>
    </source>
</reference>
<gene>
    <name evidence="4 6" type="primary">hscB</name>
    <name evidence="6" type="ORF">GCM10011332_29720</name>
</gene>
<dbReference type="RefSeq" id="WP_229734383.1">
    <property type="nucleotide sequence ID" value="NZ_BMHV01000029.1"/>
</dbReference>
<comment type="similarity">
    <text evidence="1 4">Belongs to the HscB family.</text>
</comment>
<keyword evidence="2 4" id="KW-0143">Chaperone</keyword>
<comment type="subunit">
    <text evidence="4">Interacts with HscA and stimulates its ATPase activity.</text>
</comment>
<comment type="caution">
    <text evidence="6">The sequence shown here is derived from an EMBL/GenBank/DDBJ whole genome shotgun (WGS) entry which is preliminary data.</text>
</comment>
<dbReference type="CDD" id="cd06257">
    <property type="entry name" value="DnaJ"/>
    <property type="match status" value="1"/>
</dbReference>
<evidence type="ECO:0000256" key="3">
    <source>
        <dbReference type="ARBA" id="ARBA00025596"/>
    </source>
</evidence>
<dbReference type="PANTHER" id="PTHR14021">
    <property type="entry name" value="IRON-SULFUR CLUSTER CO-CHAPERONE PROTEIN HSCB"/>
    <property type="match status" value="1"/>
</dbReference>
<dbReference type="SUPFAM" id="SSF47144">
    <property type="entry name" value="HSC20 (HSCB), C-terminal oligomerisation domain"/>
    <property type="match status" value="1"/>
</dbReference>
<accession>A0A917FDS0</accession>
<sequence>MDVSNQTMMLKNDKSSVHPCWSCKGPVSGGDLFCETCHAVQPPGHIDHFSRFGLQKAYSLDVDGLERSYFELQRHLHPDRFANKTPKEKTLSQQQAVSLNEAFEVLKDPLKRADYLLSVLGMTGISHDHTVNDPVLLMEAMETREALMEAQSVDTVNALSDKARRDVRDCVRAIAQAFDQEQYDEARKLALRLKYLTKLLEETRQHKARLVMK</sequence>
<organism evidence="6 7">
    <name type="scientific">Terasakiella brassicae</name>
    <dbReference type="NCBI Taxonomy" id="1634917"/>
    <lineage>
        <taxon>Bacteria</taxon>
        <taxon>Pseudomonadati</taxon>
        <taxon>Pseudomonadota</taxon>
        <taxon>Alphaproteobacteria</taxon>
        <taxon>Rhodospirillales</taxon>
        <taxon>Terasakiellaceae</taxon>
        <taxon>Terasakiella</taxon>
    </lineage>
</organism>
<dbReference type="PANTHER" id="PTHR14021:SF15">
    <property type="entry name" value="IRON-SULFUR CLUSTER CO-CHAPERONE PROTEIN HSCB"/>
    <property type="match status" value="1"/>
</dbReference>
<evidence type="ECO:0000256" key="2">
    <source>
        <dbReference type="ARBA" id="ARBA00023186"/>
    </source>
</evidence>
<dbReference type="GO" id="GO:0006457">
    <property type="term" value="P:protein folding"/>
    <property type="evidence" value="ECO:0007669"/>
    <property type="project" value="UniProtKB-UniRule"/>
</dbReference>
<comment type="function">
    <text evidence="3 4">Co-chaperone involved in the maturation of iron-sulfur cluster-containing proteins. Seems to help targeting proteins to be folded toward HscA.</text>
</comment>
<dbReference type="SUPFAM" id="SSF46565">
    <property type="entry name" value="Chaperone J-domain"/>
    <property type="match status" value="1"/>
</dbReference>
<dbReference type="Gene3D" id="1.20.1280.20">
    <property type="entry name" value="HscB, C-terminal domain"/>
    <property type="match status" value="1"/>
</dbReference>
<evidence type="ECO:0000259" key="5">
    <source>
        <dbReference type="PROSITE" id="PS50076"/>
    </source>
</evidence>
<dbReference type="Gene3D" id="1.10.287.110">
    <property type="entry name" value="DnaJ domain"/>
    <property type="match status" value="1"/>
</dbReference>
<dbReference type="InterPro" id="IPR036869">
    <property type="entry name" value="J_dom_sf"/>
</dbReference>
<name>A0A917FDS0_9PROT</name>
<protein>
    <recommendedName>
        <fullName evidence="4">Co-chaperone protein HscB homolog</fullName>
    </recommendedName>
</protein>
<dbReference type="HAMAP" id="MF_00682">
    <property type="entry name" value="HscB"/>
    <property type="match status" value="1"/>
</dbReference>
<keyword evidence="7" id="KW-1185">Reference proteome</keyword>
<dbReference type="GO" id="GO:0051259">
    <property type="term" value="P:protein complex oligomerization"/>
    <property type="evidence" value="ECO:0007669"/>
    <property type="project" value="InterPro"/>
</dbReference>
<proteinExistence type="inferred from homology"/>
<evidence type="ECO:0000256" key="4">
    <source>
        <dbReference type="HAMAP-Rule" id="MF_00682"/>
    </source>
</evidence>
<dbReference type="SMART" id="SM00271">
    <property type="entry name" value="DnaJ"/>
    <property type="match status" value="1"/>
</dbReference>
<dbReference type="GO" id="GO:0044571">
    <property type="term" value="P:[2Fe-2S] cluster assembly"/>
    <property type="evidence" value="ECO:0007669"/>
    <property type="project" value="InterPro"/>
</dbReference>
<evidence type="ECO:0000313" key="6">
    <source>
        <dbReference type="EMBL" id="GGF73702.1"/>
    </source>
</evidence>
<evidence type="ECO:0000256" key="1">
    <source>
        <dbReference type="ARBA" id="ARBA00010476"/>
    </source>
</evidence>
<dbReference type="InterPro" id="IPR004640">
    <property type="entry name" value="HscB"/>
</dbReference>
<dbReference type="Pfam" id="PF00226">
    <property type="entry name" value="DnaJ"/>
    <property type="match status" value="1"/>
</dbReference>
<reference evidence="6" key="1">
    <citation type="journal article" date="2014" name="Int. J. Syst. Evol. Microbiol.">
        <title>Complete genome sequence of Corynebacterium casei LMG S-19264T (=DSM 44701T), isolated from a smear-ripened cheese.</title>
        <authorList>
            <consortium name="US DOE Joint Genome Institute (JGI-PGF)"/>
            <person name="Walter F."/>
            <person name="Albersmeier A."/>
            <person name="Kalinowski J."/>
            <person name="Ruckert C."/>
        </authorList>
    </citation>
    <scope>NUCLEOTIDE SEQUENCE</scope>
    <source>
        <strain evidence="6">CGMCC 1.15254</strain>
    </source>
</reference>
<dbReference type="InterPro" id="IPR009073">
    <property type="entry name" value="HscB_oligo_C"/>
</dbReference>
<dbReference type="InterPro" id="IPR001623">
    <property type="entry name" value="DnaJ_domain"/>
</dbReference>
<dbReference type="EMBL" id="BMHV01000029">
    <property type="protein sequence ID" value="GGF73702.1"/>
    <property type="molecule type" value="Genomic_DNA"/>
</dbReference>
<dbReference type="Pfam" id="PF07743">
    <property type="entry name" value="HSCB_C"/>
    <property type="match status" value="1"/>
</dbReference>
<dbReference type="AlphaFoldDB" id="A0A917FDS0"/>
<feature type="domain" description="J" evidence="5">
    <location>
        <begin position="47"/>
        <end position="119"/>
    </location>
</feature>
<dbReference type="GO" id="GO:0051087">
    <property type="term" value="F:protein-folding chaperone binding"/>
    <property type="evidence" value="ECO:0007669"/>
    <property type="project" value="InterPro"/>
</dbReference>
<evidence type="ECO:0000313" key="7">
    <source>
        <dbReference type="Proteomes" id="UP000632498"/>
    </source>
</evidence>
<dbReference type="InterPro" id="IPR036386">
    <property type="entry name" value="HscB_C_sf"/>
</dbReference>
<dbReference type="PROSITE" id="PS50076">
    <property type="entry name" value="DNAJ_2"/>
    <property type="match status" value="1"/>
</dbReference>
<dbReference type="Proteomes" id="UP000632498">
    <property type="component" value="Unassembled WGS sequence"/>
</dbReference>